<dbReference type="Gene3D" id="3.40.50.300">
    <property type="entry name" value="P-loop containing nucleotide triphosphate hydrolases"/>
    <property type="match status" value="1"/>
</dbReference>
<proteinExistence type="predicted"/>
<dbReference type="InterPro" id="IPR003959">
    <property type="entry name" value="ATPase_AAA_core"/>
</dbReference>
<dbReference type="RefSeq" id="WP_345938043.1">
    <property type="nucleotide sequence ID" value="NZ_JBBKTW010000007.1"/>
</dbReference>
<protein>
    <submittedName>
        <fullName evidence="3">AAA family ATPase</fullName>
    </submittedName>
</protein>
<evidence type="ECO:0000313" key="4">
    <source>
        <dbReference type="Proteomes" id="UP001413721"/>
    </source>
</evidence>
<keyword evidence="4" id="KW-1185">Reference proteome</keyword>
<feature type="domain" description="Rad50/SbcC-type AAA" evidence="2">
    <location>
        <begin position="4"/>
        <end position="43"/>
    </location>
</feature>
<evidence type="ECO:0000313" key="3">
    <source>
        <dbReference type="EMBL" id="MEN2990420.1"/>
    </source>
</evidence>
<dbReference type="PIRSF" id="PIRSF034888">
    <property type="entry name" value="P-loop_UCP034888"/>
    <property type="match status" value="1"/>
</dbReference>
<evidence type="ECO:0000259" key="2">
    <source>
        <dbReference type="Pfam" id="PF13476"/>
    </source>
</evidence>
<dbReference type="Pfam" id="PF13304">
    <property type="entry name" value="AAA_21"/>
    <property type="match status" value="1"/>
</dbReference>
<feature type="domain" description="ATPase AAA-type core" evidence="1">
    <location>
        <begin position="230"/>
        <end position="319"/>
    </location>
</feature>
<name>A0ABU9YNL1_9PROT</name>
<gene>
    <name evidence="3" type="ORF">WG926_19060</name>
</gene>
<reference evidence="3 4" key="1">
    <citation type="submission" date="2024-03" db="EMBL/GenBank/DDBJ databases">
        <title>High-quality draft genome sequencing of Tistrella sp. BH-R2-4.</title>
        <authorList>
            <person name="Dong C."/>
        </authorList>
    </citation>
    <scope>NUCLEOTIDE SEQUENCE [LARGE SCALE GENOMIC DNA]</scope>
    <source>
        <strain evidence="3 4">BH-R2-4</strain>
    </source>
</reference>
<organism evidence="3 4">
    <name type="scientific">Tistrella arctica</name>
    <dbReference type="NCBI Taxonomy" id="3133430"/>
    <lineage>
        <taxon>Bacteria</taxon>
        <taxon>Pseudomonadati</taxon>
        <taxon>Pseudomonadota</taxon>
        <taxon>Alphaproteobacteria</taxon>
        <taxon>Geminicoccales</taxon>
        <taxon>Geminicoccaceae</taxon>
        <taxon>Tistrella</taxon>
    </lineage>
</organism>
<dbReference type="PANTHER" id="PTHR43581:SF2">
    <property type="entry name" value="EXCINUCLEASE ATPASE SUBUNIT"/>
    <property type="match status" value="1"/>
</dbReference>
<sequence>MLTSIRLRNLKAWEDSGDIALAPLTLLYGANGAGKSSIAQALQALRSVLATDVTRPDAVADAVPAAQFLDVVRDHDPRRRIGIDLGWRDAAHDATQRLSLTLGLDDQGRSRVFAVDGQSGGTATPATRLPGLVTSARDAIGRFSHLGPLRARPRRRYPMPQQPPGDVGSRGQLAIAAMAAADAAGRRLAARADAAPQGFIRFIAERLSRLGLIDDLTLATDHRAGGDGLVVRVTGRAGGPAVSLADAGFGVSQILPAAVAAFHVPADTTLWMEQPELHLHAAAQTALGDLMVDAVSAWENGRPRAVQIILETHSEALLNRLQRRIAEGMLAADQLAVHWCPGTVPATIERLHVDEAGEILNWPDDVFGDEMAELTARAMAAARRRAQPPKGGGA</sequence>
<dbReference type="InterPro" id="IPR038729">
    <property type="entry name" value="Rad50/SbcC_AAA"/>
</dbReference>
<dbReference type="InterPro" id="IPR027417">
    <property type="entry name" value="P-loop_NTPase"/>
</dbReference>
<dbReference type="InterPro" id="IPR014592">
    <property type="entry name" value="P-loop_UCP034888"/>
</dbReference>
<dbReference type="Pfam" id="PF13476">
    <property type="entry name" value="AAA_23"/>
    <property type="match status" value="1"/>
</dbReference>
<dbReference type="Proteomes" id="UP001413721">
    <property type="component" value="Unassembled WGS sequence"/>
</dbReference>
<accession>A0ABU9YNL1</accession>
<evidence type="ECO:0000259" key="1">
    <source>
        <dbReference type="Pfam" id="PF13304"/>
    </source>
</evidence>
<dbReference type="InterPro" id="IPR051396">
    <property type="entry name" value="Bact_Antivir_Def_Nuclease"/>
</dbReference>
<comment type="caution">
    <text evidence="3">The sequence shown here is derived from an EMBL/GenBank/DDBJ whole genome shotgun (WGS) entry which is preliminary data.</text>
</comment>
<dbReference type="EMBL" id="JBBKTW010000007">
    <property type="protein sequence ID" value="MEN2990420.1"/>
    <property type="molecule type" value="Genomic_DNA"/>
</dbReference>
<dbReference type="PANTHER" id="PTHR43581">
    <property type="entry name" value="ATP/GTP PHOSPHATASE"/>
    <property type="match status" value="1"/>
</dbReference>
<dbReference type="SUPFAM" id="SSF52540">
    <property type="entry name" value="P-loop containing nucleoside triphosphate hydrolases"/>
    <property type="match status" value="1"/>
</dbReference>